<feature type="domain" description="Sigma-54 factor interaction" evidence="8">
    <location>
        <begin position="185"/>
        <end position="414"/>
    </location>
</feature>
<evidence type="ECO:0000256" key="5">
    <source>
        <dbReference type="ARBA" id="ARBA00023163"/>
    </source>
</evidence>
<accession>A0A6N2W8L3</accession>
<dbReference type="PROSITE" id="PS00688">
    <property type="entry name" value="SIGMA54_INTERACT_3"/>
    <property type="match status" value="1"/>
</dbReference>
<evidence type="ECO:0000256" key="3">
    <source>
        <dbReference type="ARBA" id="ARBA00023015"/>
    </source>
</evidence>
<keyword evidence="1" id="KW-0547">Nucleotide-binding</keyword>
<evidence type="ECO:0000259" key="8">
    <source>
        <dbReference type="PROSITE" id="PS50045"/>
    </source>
</evidence>
<dbReference type="InterPro" id="IPR003593">
    <property type="entry name" value="AAA+_ATPase"/>
</dbReference>
<dbReference type="InterPro" id="IPR001789">
    <property type="entry name" value="Sig_transdc_resp-reg_receiver"/>
</dbReference>
<dbReference type="SMART" id="SM00448">
    <property type="entry name" value="REC"/>
    <property type="match status" value="1"/>
</dbReference>
<evidence type="ECO:0000256" key="6">
    <source>
        <dbReference type="PROSITE-ProRule" id="PRU00169"/>
    </source>
</evidence>
<dbReference type="InterPro" id="IPR025944">
    <property type="entry name" value="Sigma_54_int_dom_CS"/>
</dbReference>
<name>A0A6N2W8L3_BACOV</name>
<dbReference type="Pfam" id="PF25601">
    <property type="entry name" value="AAA_lid_14"/>
    <property type="match status" value="1"/>
</dbReference>
<dbReference type="GO" id="GO:0006355">
    <property type="term" value="P:regulation of DNA-templated transcription"/>
    <property type="evidence" value="ECO:0007669"/>
    <property type="project" value="InterPro"/>
</dbReference>
<dbReference type="KEGG" id="boa:Bovatus_01553"/>
<dbReference type="AlphaFoldDB" id="A0A6N2W8L3"/>
<dbReference type="CDD" id="cd00009">
    <property type="entry name" value="AAA"/>
    <property type="match status" value="1"/>
</dbReference>
<evidence type="ECO:0000256" key="1">
    <source>
        <dbReference type="ARBA" id="ARBA00022741"/>
    </source>
</evidence>
<dbReference type="GO" id="GO:0043565">
    <property type="term" value="F:sequence-specific DNA binding"/>
    <property type="evidence" value="ECO:0007669"/>
    <property type="project" value="InterPro"/>
</dbReference>
<dbReference type="Pfam" id="PF02954">
    <property type="entry name" value="HTH_8"/>
    <property type="match status" value="1"/>
</dbReference>
<keyword evidence="2" id="KW-0067">ATP-binding</keyword>
<sequence length="485" mass="54950">MDTPLQRKSKTDTFTRKLKRNIQRTEPPILRMETGTILIVDDNKSVLASLELLLENVFSTVRTAANPNQITTILSTTPIDIVILDMNFSAGINNGNEGLYWLKHIHEIRPSLPVIMLTAYGDVELAVKALKNGATDFLLKPWDNHILIQKIKEAYQNNRPTHHKNSPKSTQKASGDENLNKSEMLIGHSPAMLQLIKVVTKVAKTDANILITGENGTGKEMLAREIHRLSSRNTRQLLSVDMGAISESLFESELFGHERGAFTDAYESRPGKFEAANGGSLFMDEIGNLPLALQAKLLTVLQNRNITRIGSNKVIPVDIRLISATNKDIPEMIKEGLFREDLFYRINTIHLEIPPLRERGDDLLLFIDAFLHRFASKYQRPEMRMHEQTIEKLRSYHWPGNIRELQHTIEKAVILCESNVIRPKDILVKQTWKPQTVQAVPNLEEVERQAIETAILQNNGNLTAAAEQLGISRQTLYNKLKRFKP</sequence>
<dbReference type="SUPFAM" id="SSF46689">
    <property type="entry name" value="Homeodomain-like"/>
    <property type="match status" value="1"/>
</dbReference>
<gene>
    <name evidence="10" type="primary">zraR_3</name>
    <name evidence="10" type="ORF">BOLFYP28_02926</name>
</gene>
<evidence type="ECO:0000256" key="2">
    <source>
        <dbReference type="ARBA" id="ARBA00022840"/>
    </source>
</evidence>
<dbReference type="Gene3D" id="1.10.10.60">
    <property type="entry name" value="Homeodomain-like"/>
    <property type="match status" value="1"/>
</dbReference>
<keyword evidence="5" id="KW-0804">Transcription</keyword>
<evidence type="ECO:0000256" key="7">
    <source>
        <dbReference type="SAM" id="MobiDB-lite"/>
    </source>
</evidence>
<dbReference type="FunFam" id="3.40.50.300:FF:000006">
    <property type="entry name" value="DNA-binding transcriptional regulator NtrC"/>
    <property type="match status" value="1"/>
</dbReference>
<proteinExistence type="predicted"/>
<evidence type="ECO:0000259" key="9">
    <source>
        <dbReference type="PROSITE" id="PS50110"/>
    </source>
</evidence>
<feature type="domain" description="Response regulatory" evidence="9">
    <location>
        <begin position="36"/>
        <end position="155"/>
    </location>
</feature>
<dbReference type="SUPFAM" id="SSF52172">
    <property type="entry name" value="CheY-like"/>
    <property type="match status" value="1"/>
</dbReference>
<dbReference type="PROSITE" id="PS50110">
    <property type="entry name" value="RESPONSE_REGULATORY"/>
    <property type="match status" value="1"/>
</dbReference>
<dbReference type="SMART" id="SM00382">
    <property type="entry name" value="AAA"/>
    <property type="match status" value="1"/>
</dbReference>
<dbReference type="InterPro" id="IPR009057">
    <property type="entry name" value="Homeodomain-like_sf"/>
</dbReference>
<reference evidence="10" key="1">
    <citation type="submission" date="2019-11" db="EMBL/GenBank/DDBJ databases">
        <authorList>
            <person name="Feng L."/>
        </authorList>
    </citation>
    <scope>NUCLEOTIDE SEQUENCE</scope>
    <source>
        <strain evidence="10">BovatusLFYP28</strain>
    </source>
</reference>
<dbReference type="InterPro" id="IPR002197">
    <property type="entry name" value="HTH_Fis"/>
</dbReference>
<dbReference type="GO" id="GO:0005524">
    <property type="term" value="F:ATP binding"/>
    <property type="evidence" value="ECO:0007669"/>
    <property type="project" value="UniProtKB-KW"/>
</dbReference>
<feature type="region of interest" description="Disordered" evidence="7">
    <location>
        <begin position="157"/>
        <end position="176"/>
    </location>
</feature>
<dbReference type="InterPro" id="IPR002078">
    <property type="entry name" value="Sigma_54_int"/>
</dbReference>
<keyword evidence="6" id="KW-0597">Phosphoprotein</keyword>
<dbReference type="Pfam" id="PF00158">
    <property type="entry name" value="Sigma54_activat"/>
    <property type="match status" value="1"/>
</dbReference>
<protein>
    <submittedName>
        <fullName evidence="10">Transcriptional regulatory protein ZraR</fullName>
    </submittedName>
</protein>
<dbReference type="InterPro" id="IPR058031">
    <property type="entry name" value="AAA_lid_NorR"/>
</dbReference>
<evidence type="ECO:0000256" key="4">
    <source>
        <dbReference type="ARBA" id="ARBA00023125"/>
    </source>
</evidence>
<keyword evidence="4" id="KW-0238">DNA-binding</keyword>
<dbReference type="SUPFAM" id="SSF52540">
    <property type="entry name" value="P-loop containing nucleoside triphosphate hydrolases"/>
    <property type="match status" value="1"/>
</dbReference>
<dbReference type="EMBL" id="CACRTD010000047">
    <property type="protein sequence ID" value="VYT38865.1"/>
    <property type="molecule type" value="Genomic_DNA"/>
</dbReference>
<dbReference type="PRINTS" id="PR01590">
    <property type="entry name" value="HTHFIS"/>
</dbReference>
<evidence type="ECO:0000313" key="10">
    <source>
        <dbReference type="EMBL" id="VYT38865.1"/>
    </source>
</evidence>
<dbReference type="GO" id="GO:0000160">
    <property type="term" value="P:phosphorelay signal transduction system"/>
    <property type="evidence" value="ECO:0007669"/>
    <property type="project" value="InterPro"/>
</dbReference>
<feature type="modified residue" description="4-aspartylphosphate" evidence="6">
    <location>
        <position position="85"/>
    </location>
</feature>
<dbReference type="InterPro" id="IPR025943">
    <property type="entry name" value="Sigma_54_int_dom_ATP-bd_2"/>
</dbReference>
<dbReference type="InterPro" id="IPR027417">
    <property type="entry name" value="P-loop_NTPase"/>
</dbReference>
<dbReference type="PANTHER" id="PTHR32071">
    <property type="entry name" value="TRANSCRIPTIONAL REGULATORY PROTEIN"/>
    <property type="match status" value="1"/>
</dbReference>
<dbReference type="PROSITE" id="PS50045">
    <property type="entry name" value="SIGMA54_INTERACT_4"/>
    <property type="match status" value="1"/>
</dbReference>
<dbReference type="PROSITE" id="PS00676">
    <property type="entry name" value="SIGMA54_INTERACT_2"/>
    <property type="match status" value="1"/>
</dbReference>
<keyword evidence="3" id="KW-0805">Transcription regulation</keyword>
<dbReference type="PANTHER" id="PTHR32071:SF113">
    <property type="entry name" value="ALGINATE BIOSYNTHESIS TRANSCRIPTIONAL REGULATORY PROTEIN ALGB"/>
    <property type="match status" value="1"/>
</dbReference>
<dbReference type="Gene3D" id="3.40.50.2300">
    <property type="match status" value="1"/>
</dbReference>
<dbReference type="Gene3D" id="3.40.50.300">
    <property type="entry name" value="P-loop containing nucleotide triphosphate hydrolases"/>
    <property type="match status" value="1"/>
</dbReference>
<dbReference type="Gene3D" id="1.10.8.60">
    <property type="match status" value="1"/>
</dbReference>
<dbReference type="Pfam" id="PF00072">
    <property type="entry name" value="Response_reg"/>
    <property type="match status" value="1"/>
</dbReference>
<dbReference type="InterPro" id="IPR011006">
    <property type="entry name" value="CheY-like_superfamily"/>
</dbReference>
<organism evidence="10">
    <name type="scientific">Bacteroides ovatus</name>
    <dbReference type="NCBI Taxonomy" id="28116"/>
    <lineage>
        <taxon>Bacteria</taxon>
        <taxon>Pseudomonadati</taxon>
        <taxon>Bacteroidota</taxon>
        <taxon>Bacteroidia</taxon>
        <taxon>Bacteroidales</taxon>
        <taxon>Bacteroidaceae</taxon>
        <taxon>Bacteroides</taxon>
    </lineage>
</organism>